<name>A0ABQ5CCJ4_9ASTR</name>
<evidence type="ECO:0000313" key="3">
    <source>
        <dbReference type="Proteomes" id="UP001151760"/>
    </source>
</evidence>
<feature type="region of interest" description="Disordered" evidence="1">
    <location>
        <begin position="1"/>
        <end position="43"/>
    </location>
</feature>
<gene>
    <name evidence="2" type="ORF">Tco_0893745</name>
</gene>
<reference evidence="2" key="2">
    <citation type="submission" date="2022-01" db="EMBL/GenBank/DDBJ databases">
        <authorList>
            <person name="Yamashiro T."/>
            <person name="Shiraishi A."/>
            <person name="Satake H."/>
            <person name="Nakayama K."/>
        </authorList>
    </citation>
    <scope>NUCLEOTIDE SEQUENCE</scope>
</reference>
<keyword evidence="3" id="KW-1185">Reference proteome</keyword>
<organism evidence="2 3">
    <name type="scientific">Tanacetum coccineum</name>
    <dbReference type="NCBI Taxonomy" id="301880"/>
    <lineage>
        <taxon>Eukaryota</taxon>
        <taxon>Viridiplantae</taxon>
        <taxon>Streptophyta</taxon>
        <taxon>Embryophyta</taxon>
        <taxon>Tracheophyta</taxon>
        <taxon>Spermatophyta</taxon>
        <taxon>Magnoliopsida</taxon>
        <taxon>eudicotyledons</taxon>
        <taxon>Gunneridae</taxon>
        <taxon>Pentapetalae</taxon>
        <taxon>asterids</taxon>
        <taxon>campanulids</taxon>
        <taxon>Asterales</taxon>
        <taxon>Asteraceae</taxon>
        <taxon>Asteroideae</taxon>
        <taxon>Anthemideae</taxon>
        <taxon>Anthemidinae</taxon>
        <taxon>Tanacetum</taxon>
    </lineage>
</organism>
<keyword evidence="2" id="KW-0548">Nucleotidyltransferase</keyword>
<evidence type="ECO:0000256" key="1">
    <source>
        <dbReference type="SAM" id="MobiDB-lite"/>
    </source>
</evidence>
<dbReference type="EMBL" id="BQNB010014085">
    <property type="protein sequence ID" value="GJT23808.1"/>
    <property type="molecule type" value="Genomic_DNA"/>
</dbReference>
<dbReference type="InterPro" id="IPR035979">
    <property type="entry name" value="RBD_domain_sf"/>
</dbReference>
<accession>A0ABQ5CCJ4</accession>
<comment type="caution">
    <text evidence="2">The sequence shown here is derived from an EMBL/GenBank/DDBJ whole genome shotgun (WGS) entry which is preliminary data.</text>
</comment>
<dbReference type="Proteomes" id="UP001151760">
    <property type="component" value="Unassembled WGS sequence"/>
</dbReference>
<sequence>MAIGTGHRSNNYSESKRNDHLDNNRRQEQRNKGIPNKSHPNFREEHKSFSSIFVSNIPWNASVQDLWDICNKWISIISSNLRTAWMGGFHLFADVAKYGRTYNRPVEHSGDGKPSVGSNSQSVSINENVFQSFNSYAKAVLGNKSVDMSGKYGTSNAGAESRGCRIVTRASKNICLLRDSMMLVLDMLGDLGWSGNSTPMDKPVWSLPLANPWAPEVYKKLGVCGEAAVYDMSLAYRAPNIESIEVNSESNPAERKGMQRVPRMRDFVMNSVLYNDGVLRNWHGKKLDDDAGEILGVHSQVIVCNVTTDEV</sequence>
<keyword evidence="2" id="KW-0808">Transferase</keyword>
<proteinExistence type="predicted"/>
<feature type="compositionally biased region" description="Basic and acidic residues" evidence="1">
    <location>
        <begin position="14"/>
        <end position="31"/>
    </location>
</feature>
<evidence type="ECO:0000313" key="2">
    <source>
        <dbReference type="EMBL" id="GJT23808.1"/>
    </source>
</evidence>
<dbReference type="GO" id="GO:0003964">
    <property type="term" value="F:RNA-directed DNA polymerase activity"/>
    <property type="evidence" value="ECO:0007669"/>
    <property type="project" value="UniProtKB-KW"/>
</dbReference>
<dbReference type="SUPFAM" id="SSF54928">
    <property type="entry name" value="RNA-binding domain, RBD"/>
    <property type="match status" value="1"/>
</dbReference>
<keyword evidence="2" id="KW-0695">RNA-directed DNA polymerase</keyword>
<reference evidence="2" key="1">
    <citation type="journal article" date="2022" name="Int. J. Mol. Sci.">
        <title>Draft Genome of Tanacetum Coccineum: Genomic Comparison of Closely Related Tanacetum-Family Plants.</title>
        <authorList>
            <person name="Yamashiro T."/>
            <person name="Shiraishi A."/>
            <person name="Nakayama K."/>
            <person name="Satake H."/>
        </authorList>
    </citation>
    <scope>NUCLEOTIDE SEQUENCE</scope>
</reference>
<protein>
    <submittedName>
        <fullName evidence="2">RNA-directed DNA polymerase, eukaryota, nucleotide-binding alpha-beta plait domain protein</fullName>
    </submittedName>
</protein>